<gene>
    <name evidence="4" type="ORF">C5L14_03600</name>
</gene>
<dbReference type="PANTHER" id="PTHR46401:SF2">
    <property type="entry name" value="GLYCOSYLTRANSFERASE WBBK-RELATED"/>
    <property type="match status" value="1"/>
</dbReference>
<evidence type="ECO:0000259" key="3">
    <source>
        <dbReference type="Pfam" id="PF00534"/>
    </source>
</evidence>
<dbReference type="RefSeq" id="WP_105860695.1">
    <property type="nucleotide sequence ID" value="NZ_PUEJ01000002.1"/>
</dbReference>
<comment type="caution">
    <text evidence="4">The sequence shown here is derived from an EMBL/GenBank/DDBJ whole genome shotgun (WGS) entry which is preliminary data.</text>
</comment>
<keyword evidence="1 4" id="KW-0808">Transferase</keyword>
<keyword evidence="5" id="KW-1185">Reference proteome</keyword>
<dbReference type="GO" id="GO:0016757">
    <property type="term" value="F:glycosyltransferase activity"/>
    <property type="evidence" value="ECO:0007669"/>
    <property type="project" value="InterPro"/>
</dbReference>
<reference evidence="4 5" key="1">
    <citation type="submission" date="2018-02" db="EMBL/GenBank/DDBJ databases">
        <title>Whole genome sequencing of endophytic bacterium.</title>
        <authorList>
            <person name="Eedara R."/>
            <person name="Podile A.R."/>
        </authorList>
    </citation>
    <scope>NUCLEOTIDE SEQUENCE [LARGE SCALE GENOMIC DNA]</scope>
    <source>
        <strain evidence="4 5">RP1T</strain>
    </source>
</reference>
<dbReference type="CDD" id="cd03809">
    <property type="entry name" value="GT4_MtfB-like"/>
    <property type="match status" value="1"/>
</dbReference>
<dbReference type="AlphaFoldDB" id="A0A2S9QG66"/>
<dbReference type="EMBL" id="PUEJ01000002">
    <property type="protein sequence ID" value="PRH88343.1"/>
    <property type="molecule type" value="Genomic_DNA"/>
</dbReference>
<protein>
    <submittedName>
        <fullName evidence="4">Glycosyltransferase family 1 protein</fullName>
    </submittedName>
</protein>
<proteinExistence type="predicted"/>
<evidence type="ECO:0000256" key="2">
    <source>
        <dbReference type="SAM" id="MobiDB-lite"/>
    </source>
</evidence>
<feature type="domain" description="Glycosyl transferase family 1" evidence="3">
    <location>
        <begin position="253"/>
        <end position="382"/>
    </location>
</feature>
<evidence type="ECO:0000256" key="1">
    <source>
        <dbReference type="ARBA" id="ARBA00022679"/>
    </source>
</evidence>
<dbReference type="Proteomes" id="UP000237682">
    <property type="component" value="Unassembled WGS sequence"/>
</dbReference>
<dbReference type="SUPFAM" id="SSF53756">
    <property type="entry name" value="UDP-Glycosyltransferase/glycogen phosphorylase"/>
    <property type="match status" value="1"/>
</dbReference>
<feature type="region of interest" description="Disordered" evidence="2">
    <location>
        <begin position="430"/>
        <end position="449"/>
    </location>
</feature>
<dbReference type="Gene3D" id="3.40.50.2000">
    <property type="entry name" value="Glycogen Phosphorylase B"/>
    <property type="match status" value="1"/>
</dbReference>
<dbReference type="OrthoDB" id="9790710at2"/>
<feature type="compositionally biased region" description="Polar residues" evidence="2">
    <location>
        <begin position="431"/>
        <end position="449"/>
    </location>
</feature>
<accession>A0A2S9QG66</accession>
<name>A0A2S9QG66_9HYPH</name>
<evidence type="ECO:0000313" key="4">
    <source>
        <dbReference type="EMBL" id="PRH88343.1"/>
    </source>
</evidence>
<dbReference type="Pfam" id="PF00534">
    <property type="entry name" value="Glycos_transf_1"/>
    <property type="match status" value="1"/>
</dbReference>
<evidence type="ECO:0000313" key="5">
    <source>
        <dbReference type="Proteomes" id="UP000237682"/>
    </source>
</evidence>
<dbReference type="PANTHER" id="PTHR46401">
    <property type="entry name" value="GLYCOSYLTRANSFERASE WBBK-RELATED"/>
    <property type="match status" value="1"/>
</dbReference>
<dbReference type="InterPro" id="IPR001296">
    <property type="entry name" value="Glyco_trans_1"/>
</dbReference>
<organism evidence="4 5">
    <name type="scientific">Labrys okinawensis</name>
    <dbReference type="NCBI Taxonomy" id="346911"/>
    <lineage>
        <taxon>Bacteria</taxon>
        <taxon>Pseudomonadati</taxon>
        <taxon>Pseudomonadota</taxon>
        <taxon>Alphaproteobacteria</taxon>
        <taxon>Hyphomicrobiales</taxon>
        <taxon>Xanthobacteraceae</taxon>
        <taxon>Labrys</taxon>
    </lineage>
</organism>
<sequence>MQFLFDVSRHLRRLIRTTPTGIDRVDAAYIRLLPDLAGEVTFVAKMPGFNGLRRVDRLLPSAAYSAGQGLDVEKDRIYTELADYLAMPAWPSERGCRRLAETDRAEPSAARVAFTGMRQVFGTRDLPLSLRGSVYLNTSHSGLENTLKIQEMRRRGARIVAMLHDLIPVDFPEFCREGEAAKHHRRMLSLLQHADLIIANSAYSRDRFAAWLATVAPRGELRPAAPPIVVVPLAVENEFLTRDALRPPPSPIPYFVCLGTIEARKNHALLLLLWRRLAEKLGAACPRLVLVGRRGWKVDQVLDLLTHAAPLARHVVEVADLSDPAVASLIAGAHGLVQPSLVEGFGLPILEANALGVPVIASDIPAHREVAELAGHHGISLVDPIDLPQWMGAVTALASDRFELSTRVALPSWRDHVRQALDVVRDHFGPANSSAHATPKNNLASTRPV</sequence>